<dbReference type="GO" id="GO:0005634">
    <property type="term" value="C:nucleus"/>
    <property type="evidence" value="ECO:0007669"/>
    <property type="project" value="TreeGrafter"/>
</dbReference>
<dbReference type="PROSITE" id="PS50157">
    <property type="entry name" value="ZINC_FINGER_C2H2_2"/>
    <property type="match status" value="1"/>
</dbReference>
<dbReference type="InterPro" id="IPR051580">
    <property type="entry name" value="ZnF-Chromatin_assoc"/>
</dbReference>
<dbReference type="PROSITE" id="PS00028">
    <property type="entry name" value="ZINC_FINGER_C2H2_1"/>
    <property type="match status" value="2"/>
</dbReference>
<keyword evidence="4" id="KW-0862">Zinc</keyword>
<organism evidence="8 9">
    <name type="scientific">Cephus cinctus</name>
    <name type="common">Wheat stem sawfly</name>
    <dbReference type="NCBI Taxonomy" id="211228"/>
    <lineage>
        <taxon>Eukaryota</taxon>
        <taxon>Metazoa</taxon>
        <taxon>Ecdysozoa</taxon>
        <taxon>Arthropoda</taxon>
        <taxon>Hexapoda</taxon>
        <taxon>Insecta</taxon>
        <taxon>Pterygota</taxon>
        <taxon>Neoptera</taxon>
        <taxon>Endopterygota</taxon>
        <taxon>Hymenoptera</taxon>
        <taxon>Cephoidea</taxon>
        <taxon>Cephidae</taxon>
        <taxon>Cephus</taxon>
    </lineage>
</organism>
<dbReference type="InterPro" id="IPR013087">
    <property type="entry name" value="Znf_C2H2_type"/>
</dbReference>
<gene>
    <name evidence="9" type="primary">LOC107271623</name>
</gene>
<dbReference type="AlphaFoldDB" id="A0AAJ7C706"/>
<evidence type="ECO:0000256" key="3">
    <source>
        <dbReference type="ARBA" id="ARBA00022771"/>
    </source>
</evidence>
<dbReference type="InterPro" id="IPR036236">
    <property type="entry name" value="Znf_C2H2_sf"/>
</dbReference>
<name>A0AAJ7C706_CEPCN</name>
<dbReference type="Gene3D" id="3.30.160.60">
    <property type="entry name" value="Classic Zinc Finger"/>
    <property type="match status" value="2"/>
</dbReference>
<dbReference type="RefSeq" id="XP_015603319.1">
    <property type="nucleotide sequence ID" value="XM_015747833.2"/>
</dbReference>
<protein>
    <submittedName>
        <fullName evidence="9">Juxtaposed with another zinc finger protein 1</fullName>
    </submittedName>
</protein>
<feature type="compositionally biased region" description="Acidic residues" evidence="6">
    <location>
        <begin position="97"/>
        <end position="112"/>
    </location>
</feature>
<feature type="region of interest" description="Disordered" evidence="6">
    <location>
        <begin position="77"/>
        <end position="117"/>
    </location>
</feature>
<evidence type="ECO:0000256" key="6">
    <source>
        <dbReference type="SAM" id="MobiDB-lite"/>
    </source>
</evidence>
<accession>A0AAJ7C706</accession>
<sequence>MAVFMLNVCKFNGCGLTFKSLGDLIQHIEETHIDYDPRVVEQTEQQQPTCIPLSYVLRFLTDAARKEGIKPIHQARSNQTCLPSSLRNKNNTPTGSEAEEGEDFVSEPEDSNDSWTTSEEFSADFILRYGSRVVSQNTTNQNNNTDKPFACPVPGCKKRYKNVNGIKYHSKNGHKNDGKVRKAFKCPCGKSYKTPYGLKNHAAIQHGGSVLQIKVLQNNNKMAVKSEIEHETTESRQVGDVGSFNGVPMTFVKVPKAKVSAIEDHGYIKQERSVLVETEIECESDLGILTPASSPPLPVQNSAVKQEAHPQQARSFHKYLANVTSSQMHRRNLKGDN</sequence>
<keyword evidence="3 5" id="KW-0863">Zinc-finger</keyword>
<keyword evidence="1" id="KW-0479">Metal-binding</keyword>
<dbReference type="Proteomes" id="UP000694920">
    <property type="component" value="Unplaced"/>
</dbReference>
<dbReference type="GO" id="GO:0008270">
    <property type="term" value="F:zinc ion binding"/>
    <property type="evidence" value="ECO:0007669"/>
    <property type="project" value="UniProtKB-KW"/>
</dbReference>
<evidence type="ECO:0000256" key="4">
    <source>
        <dbReference type="ARBA" id="ARBA00022833"/>
    </source>
</evidence>
<dbReference type="PANTHER" id="PTHR23057:SF0">
    <property type="entry name" value="JUXTAPOSED WITH ANOTHER ZINC FINGER PROTEIN 1"/>
    <property type="match status" value="1"/>
</dbReference>
<evidence type="ECO:0000256" key="1">
    <source>
        <dbReference type="ARBA" id="ARBA00022723"/>
    </source>
</evidence>
<dbReference type="GeneID" id="107271623"/>
<reference evidence="9" key="1">
    <citation type="submission" date="2025-08" db="UniProtKB">
        <authorList>
            <consortium name="RefSeq"/>
        </authorList>
    </citation>
    <scope>IDENTIFICATION</scope>
</reference>
<dbReference type="SMART" id="SM00355">
    <property type="entry name" value="ZnF_C2H2"/>
    <property type="match status" value="3"/>
</dbReference>
<evidence type="ECO:0000256" key="2">
    <source>
        <dbReference type="ARBA" id="ARBA00022737"/>
    </source>
</evidence>
<evidence type="ECO:0000313" key="9">
    <source>
        <dbReference type="RefSeq" id="XP_015603319.1"/>
    </source>
</evidence>
<evidence type="ECO:0000313" key="8">
    <source>
        <dbReference type="Proteomes" id="UP000694920"/>
    </source>
</evidence>
<proteinExistence type="predicted"/>
<evidence type="ECO:0000259" key="7">
    <source>
        <dbReference type="PROSITE" id="PS50157"/>
    </source>
</evidence>
<dbReference type="SUPFAM" id="SSF57667">
    <property type="entry name" value="beta-beta-alpha zinc fingers"/>
    <property type="match status" value="1"/>
</dbReference>
<feature type="compositionally biased region" description="Polar residues" evidence="6">
    <location>
        <begin position="77"/>
        <end position="95"/>
    </location>
</feature>
<keyword evidence="2" id="KW-0677">Repeat</keyword>
<keyword evidence="8" id="KW-1185">Reference proteome</keyword>
<evidence type="ECO:0000256" key="5">
    <source>
        <dbReference type="PROSITE-ProRule" id="PRU00042"/>
    </source>
</evidence>
<dbReference type="PANTHER" id="PTHR23057">
    <property type="entry name" value="JUXTAPOSED WITH ANOTHER ZINC FINGER PROTEIN 1"/>
    <property type="match status" value="1"/>
</dbReference>
<dbReference type="KEGG" id="ccin:107271623"/>
<feature type="domain" description="C2H2-type" evidence="7">
    <location>
        <begin position="7"/>
        <end position="37"/>
    </location>
</feature>